<name>W4FCC4_APHAT</name>
<dbReference type="AlphaFoldDB" id="W4FCC4"/>
<evidence type="ECO:0000259" key="2">
    <source>
        <dbReference type="Pfam" id="PF25597"/>
    </source>
</evidence>
<feature type="region of interest" description="Disordered" evidence="1">
    <location>
        <begin position="104"/>
        <end position="140"/>
    </location>
</feature>
<accession>W4FCC4</accession>
<feature type="compositionally biased region" description="Pro residues" evidence="1">
    <location>
        <begin position="129"/>
        <end position="140"/>
    </location>
</feature>
<dbReference type="Pfam" id="PF25597">
    <property type="entry name" value="SH3_retrovirus"/>
    <property type="match status" value="1"/>
</dbReference>
<protein>
    <recommendedName>
        <fullName evidence="2">Retroviral polymerase SH3-like domain-containing protein</fullName>
    </recommendedName>
</protein>
<dbReference type="EMBL" id="KI913247">
    <property type="protein sequence ID" value="ETV65137.1"/>
    <property type="molecule type" value="Genomic_DNA"/>
</dbReference>
<dbReference type="OrthoDB" id="413361at2759"/>
<dbReference type="InterPro" id="IPR057670">
    <property type="entry name" value="SH3_retrovirus"/>
</dbReference>
<proteinExistence type="predicted"/>
<sequence>MPTRGQAGWARTAAFLPNRTLNVNTDGKTPYKLIHGAMPNSANLKSYATNHKAYKLYDLETKMVVIAVDVRFFENEFPNCHVPIMEASTDAVEADFDRDGLETHDTAARHAPRAPMKAVPETALYRNPASPPTTAPVAQP</sequence>
<dbReference type="RefSeq" id="XP_009845375.1">
    <property type="nucleotide sequence ID" value="XM_009847073.1"/>
</dbReference>
<evidence type="ECO:0000256" key="1">
    <source>
        <dbReference type="SAM" id="MobiDB-lite"/>
    </source>
</evidence>
<feature type="domain" description="Retroviral polymerase SH3-like" evidence="2">
    <location>
        <begin position="47"/>
        <end position="79"/>
    </location>
</feature>
<dbReference type="GeneID" id="20820059"/>
<evidence type="ECO:0000313" key="3">
    <source>
        <dbReference type="EMBL" id="ETV65137.1"/>
    </source>
</evidence>
<reference evidence="3" key="1">
    <citation type="submission" date="2013-12" db="EMBL/GenBank/DDBJ databases">
        <title>The Genome Sequence of Aphanomyces astaci APO3.</title>
        <authorList>
            <consortium name="The Broad Institute Genomics Platform"/>
            <person name="Russ C."/>
            <person name="Tyler B."/>
            <person name="van West P."/>
            <person name="Dieguez-Uribeondo J."/>
            <person name="Young S.K."/>
            <person name="Zeng Q."/>
            <person name="Gargeya S."/>
            <person name="Fitzgerald M."/>
            <person name="Abouelleil A."/>
            <person name="Alvarado L."/>
            <person name="Chapman S.B."/>
            <person name="Gainer-Dewar J."/>
            <person name="Goldberg J."/>
            <person name="Griggs A."/>
            <person name="Gujja S."/>
            <person name="Hansen M."/>
            <person name="Howarth C."/>
            <person name="Imamovic A."/>
            <person name="Ireland A."/>
            <person name="Larimer J."/>
            <person name="McCowan C."/>
            <person name="Murphy C."/>
            <person name="Pearson M."/>
            <person name="Poon T.W."/>
            <person name="Priest M."/>
            <person name="Roberts A."/>
            <person name="Saif S."/>
            <person name="Shea T."/>
            <person name="Sykes S."/>
            <person name="Wortman J."/>
            <person name="Nusbaum C."/>
            <person name="Birren B."/>
        </authorList>
    </citation>
    <scope>NUCLEOTIDE SEQUENCE [LARGE SCALE GENOMIC DNA]</scope>
    <source>
        <strain evidence="3">APO3</strain>
    </source>
</reference>
<dbReference type="VEuPathDB" id="FungiDB:H257_18063"/>
<organism evidence="3">
    <name type="scientific">Aphanomyces astaci</name>
    <name type="common">Crayfish plague agent</name>
    <dbReference type="NCBI Taxonomy" id="112090"/>
    <lineage>
        <taxon>Eukaryota</taxon>
        <taxon>Sar</taxon>
        <taxon>Stramenopiles</taxon>
        <taxon>Oomycota</taxon>
        <taxon>Saprolegniomycetes</taxon>
        <taxon>Saprolegniales</taxon>
        <taxon>Verrucalvaceae</taxon>
        <taxon>Aphanomyces</taxon>
    </lineage>
</organism>
<gene>
    <name evidence="3" type="ORF">H257_18063</name>
</gene>